<dbReference type="EMBL" id="CAADEY010000090">
    <property type="protein sequence ID" value="VFJ61627.1"/>
    <property type="molecule type" value="Genomic_DNA"/>
</dbReference>
<feature type="region of interest" description="Disordered" evidence="1">
    <location>
        <begin position="106"/>
        <end position="143"/>
    </location>
</feature>
<protein>
    <submittedName>
        <fullName evidence="3">Uncharacterized protein</fullName>
    </submittedName>
</protein>
<name>A0A450T4S1_9GAMM</name>
<proteinExistence type="predicted"/>
<evidence type="ECO:0000313" key="3">
    <source>
        <dbReference type="EMBL" id="VFJ61627.1"/>
    </source>
</evidence>
<gene>
    <name evidence="3" type="ORF">BECKDK2373C_GA0170839_10905</name>
</gene>
<evidence type="ECO:0000256" key="2">
    <source>
        <dbReference type="SAM" id="Phobius"/>
    </source>
</evidence>
<organism evidence="3">
    <name type="scientific">Candidatus Kentrum sp. DK</name>
    <dbReference type="NCBI Taxonomy" id="2126562"/>
    <lineage>
        <taxon>Bacteria</taxon>
        <taxon>Pseudomonadati</taxon>
        <taxon>Pseudomonadota</taxon>
        <taxon>Gammaproteobacteria</taxon>
        <taxon>Candidatus Kentrum</taxon>
    </lineage>
</organism>
<feature type="region of interest" description="Disordered" evidence="1">
    <location>
        <begin position="210"/>
        <end position="248"/>
    </location>
</feature>
<feature type="transmembrane region" description="Helical" evidence="2">
    <location>
        <begin position="57"/>
        <end position="79"/>
    </location>
</feature>
<feature type="compositionally biased region" description="Pro residues" evidence="1">
    <location>
        <begin position="110"/>
        <end position="136"/>
    </location>
</feature>
<accession>A0A450T4S1</accession>
<keyword evidence="2" id="KW-0812">Transmembrane</keyword>
<keyword evidence="2" id="KW-0472">Membrane</keyword>
<evidence type="ECO:0000256" key="1">
    <source>
        <dbReference type="SAM" id="MobiDB-lite"/>
    </source>
</evidence>
<sequence length="290" mass="31346">MKDCPVCGRPGLVAGMDHCPQCGADLECFSLLDGLHESGGKKLGYRSARDFAVPSGLVWLLSGASSAILIGLVLLGIHFGMRMEQLMDRVEARMERVTEQLIALASDAPDPLPREAPPQPQANIPPSPPSLPPPSPWADVSPAPWETTISEALLPVARADITPPILLAPISRTNTGERSKPAFDGYGDWPAKPPVSAITVQDTAWAPDHITPREEKTPSKQTQRLAAANWGGTDTGGERAGPESEFTDSEFAKRIADFDRRRDVARQRLNAALAKYNARDLALGNQDDYR</sequence>
<reference evidence="3" key="1">
    <citation type="submission" date="2019-02" db="EMBL/GenBank/DDBJ databases">
        <authorList>
            <person name="Gruber-Vodicka R. H."/>
            <person name="Seah K. B. B."/>
        </authorList>
    </citation>
    <scope>NUCLEOTIDE SEQUENCE</scope>
    <source>
        <strain evidence="3">BECK_DK161</strain>
    </source>
</reference>
<keyword evidence="2" id="KW-1133">Transmembrane helix</keyword>
<dbReference type="AlphaFoldDB" id="A0A450T4S1"/>